<name>A0A9P4I7B8_9PEZI</name>
<proteinExistence type="predicted"/>
<dbReference type="PANTHER" id="PTHR31527">
    <property type="entry name" value="RE64534P"/>
    <property type="match status" value="1"/>
</dbReference>
<dbReference type="OrthoDB" id="504708at2759"/>
<comment type="caution">
    <text evidence="2">The sequence shown here is derived from an EMBL/GenBank/DDBJ whole genome shotgun (WGS) entry which is preliminary data.</text>
</comment>
<evidence type="ECO:0000259" key="1">
    <source>
        <dbReference type="Pfam" id="PF09347"/>
    </source>
</evidence>
<dbReference type="InterPro" id="IPR018959">
    <property type="entry name" value="DUF1989"/>
</dbReference>
<evidence type="ECO:0000313" key="3">
    <source>
        <dbReference type="Proteomes" id="UP000799772"/>
    </source>
</evidence>
<dbReference type="EMBL" id="ML978133">
    <property type="protein sequence ID" value="KAF2094788.1"/>
    <property type="molecule type" value="Genomic_DNA"/>
</dbReference>
<evidence type="ECO:0000313" key="2">
    <source>
        <dbReference type="EMBL" id="KAF2094788.1"/>
    </source>
</evidence>
<dbReference type="PANTHER" id="PTHR31527:SF0">
    <property type="entry name" value="RE64534P"/>
    <property type="match status" value="1"/>
</dbReference>
<protein>
    <recommendedName>
        <fullName evidence="1">DUF1989 domain-containing protein</fullName>
    </recommendedName>
</protein>
<gene>
    <name evidence="2" type="ORF">NA57DRAFT_45951</name>
</gene>
<accession>A0A9P4I7B8</accession>
<sequence length="197" mass="21948">MSIQAIPARSGKAAYVNKGQTVKIINTHGTQVIDTWAFVKDDISEEMSMAHTRAHLDKIFPTVGDTFMTNRRSPILTIVEDTSPGIHDILIPACDSHRYRKQFGIKEYHDNCTDNLRKALDELGVGGNEFSPNPLNVFMNIPVAEGGKLSWEKSTCEQGQYLKLRAEVDLIIAFSACPNDVTPINGWKTVEAHFCIE</sequence>
<dbReference type="Proteomes" id="UP000799772">
    <property type="component" value="Unassembled WGS sequence"/>
</dbReference>
<keyword evidence="3" id="KW-1185">Reference proteome</keyword>
<dbReference type="AlphaFoldDB" id="A0A9P4I7B8"/>
<organism evidence="2 3">
    <name type="scientific">Rhizodiscina lignyota</name>
    <dbReference type="NCBI Taxonomy" id="1504668"/>
    <lineage>
        <taxon>Eukaryota</taxon>
        <taxon>Fungi</taxon>
        <taxon>Dikarya</taxon>
        <taxon>Ascomycota</taxon>
        <taxon>Pezizomycotina</taxon>
        <taxon>Dothideomycetes</taxon>
        <taxon>Pleosporomycetidae</taxon>
        <taxon>Aulographales</taxon>
        <taxon>Rhizodiscinaceae</taxon>
        <taxon>Rhizodiscina</taxon>
    </lineage>
</organism>
<dbReference type="Pfam" id="PF09347">
    <property type="entry name" value="DUF1989"/>
    <property type="match status" value="1"/>
</dbReference>
<feature type="domain" description="DUF1989" evidence="1">
    <location>
        <begin position="5"/>
        <end position="171"/>
    </location>
</feature>
<reference evidence="2" key="1">
    <citation type="journal article" date="2020" name="Stud. Mycol.">
        <title>101 Dothideomycetes genomes: a test case for predicting lifestyles and emergence of pathogens.</title>
        <authorList>
            <person name="Haridas S."/>
            <person name="Albert R."/>
            <person name="Binder M."/>
            <person name="Bloem J."/>
            <person name="Labutti K."/>
            <person name="Salamov A."/>
            <person name="Andreopoulos B."/>
            <person name="Baker S."/>
            <person name="Barry K."/>
            <person name="Bills G."/>
            <person name="Bluhm B."/>
            <person name="Cannon C."/>
            <person name="Castanera R."/>
            <person name="Culley D."/>
            <person name="Daum C."/>
            <person name="Ezra D."/>
            <person name="Gonzalez J."/>
            <person name="Henrissat B."/>
            <person name="Kuo A."/>
            <person name="Liang C."/>
            <person name="Lipzen A."/>
            <person name="Lutzoni F."/>
            <person name="Magnuson J."/>
            <person name="Mondo S."/>
            <person name="Nolan M."/>
            <person name="Ohm R."/>
            <person name="Pangilinan J."/>
            <person name="Park H.-J."/>
            <person name="Ramirez L."/>
            <person name="Alfaro M."/>
            <person name="Sun H."/>
            <person name="Tritt A."/>
            <person name="Yoshinaga Y."/>
            <person name="Zwiers L.-H."/>
            <person name="Turgeon B."/>
            <person name="Goodwin S."/>
            <person name="Spatafora J."/>
            <person name="Crous P."/>
            <person name="Grigoriev I."/>
        </authorList>
    </citation>
    <scope>NUCLEOTIDE SEQUENCE</scope>
    <source>
        <strain evidence="2">CBS 133067</strain>
    </source>
</reference>